<proteinExistence type="predicted"/>
<protein>
    <submittedName>
        <fullName evidence="1">Uncharacterized protein</fullName>
    </submittedName>
</protein>
<evidence type="ECO:0000313" key="2">
    <source>
        <dbReference type="Proteomes" id="UP000663064"/>
    </source>
</evidence>
<sequence>MKSPAFDRLGDFDANRLGSTGRRIFRNRLSPRTEVVYSEMRYTSLGSDKRRLDRGTEISRELMTENADVERLSSKSR</sequence>
<organism evidence="1 2">
    <name type="scientific">Haloferax gibbonsii</name>
    <dbReference type="NCBI Taxonomy" id="35746"/>
    <lineage>
        <taxon>Archaea</taxon>
        <taxon>Methanobacteriati</taxon>
        <taxon>Methanobacteriota</taxon>
        <taxon>Stenosarchaea group</taxon>
        <taxon>Halobacteria</taxon>
        <taxon>Halobacteriales</taxon>
        <taxon>Haloferacaceae</taxon>
        <taxon>Haloferax</taxon>
    </lineage>
</organism>
<dbReference type="EMBL" id="CP063205">
    <property type="protein sequence ID" value="QOS11783.1"/>
    <property type="molecule type" value="Genomic_DNA"/>
</dbReference>
<dbReference type="AlphaFoldDB" id="A0A871BGJ0"/>
<evidence type="ECO:0000313" key="1">
    <source>
        <dbReference type="EMBL" id="QOS11783.1"/>
    </source>
</evidence>
<gene>
    <name evidence="1" type="ORF">HfgLR_08210</name>
</gene>
<accession>A0A871BGJ0</accession>
<name>A0A871BGJ0_HALGI</name>
<dbReference type="Proteomes" id="UP000663064">
    <property type="component" value="Chromosome"/>
</dbReference>
<reference evidence="1" key="1">
    <citation type="journal article" date="2021" name="Front. Microbiol.">
        <title>Cellular and Genomic Properties of Haloferax gibbonsii LR2-5, the Host of Euryarchaeal Virus HFTV1.</title>
        <authorList>
            <person name="Tittes C."/>
            <person name="Schwarzer S."/>
            <person name="Pfeiffer F."/>
            <person name="Dyall-Smith M."/>
            <person name="Rodriguez-Franco M."/>
            <person name="Oksanen H.M."/>
            <person name="Quax T.E.F."/>
        </authorList>
    </citation>
    <scope>NUCLEOTIDE SEQUENCE</scope>
    <source>
        <strain evidence="1">LR2-5</strain>
    </source>
</reference>